<evidence type="ECO:0008006" key="2">
    <source>
        <dbReference type="Google" id="ProtNLM"/>
    </source>
</evidence>
<accession>Q218M0</accession>
<dbReference type="KEGG" id="rpc:RPC_1604"/>
<organism evidence="1">
    <name type="scientific">Rhodopseudomonas palustris (strain BisB18)</name>
    <dbReference type="NCBI Taxonomy" id="316056"/>
    <lineage>
        <taxon>Bacteria</taxon>
        <taxon>Pseudomonadati</taxon>
        <taxon>Pseudomonadota</taxon>
        <taxon>Alphaproteobacteria</taxon>
        <taxon>Hyphomicrobiales</taxon>
        <taxon>Nitrobacteraceae</taxon>
        <taxon>Rhodopseudomonas</taxon>
    </lineage>
</organism>
<dbReference type="EMBL" id="CP000301">
    <property type="protein sequence ID" value="ABD87166.1"/>
    <property type="molecule type" value="Genomic_DNA"/>
</dbReference>
<dbReference type="SUPFAM" id="SSF52777">
    <property type="entry name" value="CoA-dependent acyltransferases"/>
    <property type="match status" value="1"/>
</dbReference>
<protein>
    <recommendedName>
        <fullName evidence="2">Acyltransferase</fullName>
    </recommendedName>
</protein>
<reference evidence="1" key="1">
    <citation type="submission" date="2006-03" db="EMBL/GenBank/DDBJ databases">
        <title>Complete sequence of Rhodopseudomonas palustris BisB18.</title>
        <authorList>
            <consortium name="US DOE Joint Genome Institute"/>
            <person name="Copeland A."/>
            <person name="Lucas S."/>
            <person name="Lapidus A."/>
            <person name="Barry K."/>
            <person name="Detter J.C."/>
            <person name="Glavina del Rio T."/>
            <person name="Hammon N."/>
            <person name="Israni S."/>
            <person name="Dalin E."/>
            <person name="Tice H."/>
            <person name="Pitluck S."/>
            <person name="Chain P."/>
            <person name="Malfatti S."/>
            <person name="Shin M."/>
            <person name="Vergez L."/>
            <person name="Schmutz J."/>
            <person name="Larimer F."/>
            <person name="Land M."/>
            <person name="Hauser L."/>
            <person name="Pelletier D.A."/>
            <person name="Kyrpides N."/>
            <person name="Anderson I."/>
            <person name="Oda Y."/>
            <person name="Harwood C.S."/>
            <person name="Richardson P."/>
        </authorList>
    </citation>
    <scope>NUCLEOTIDE SEQUENCE [LARGE SCALE GENOMIC DNA]</scope>
    <source>
        <strain evidence="1">BisB18</strain>
    </source>
</reference>
<dbReference type="InterPro" id="IPR023213">
    <property type="entry name" value="CAT-like_dom_sf"/>
</dbReference>
<dbReference type="OrthoDB" id="8059310at2"/>
<dbReference type="HOGENOM" id="CLU_1065174_0_0_5"/>
<dbReference type="STRING" id="316056.RPC_1604"/>
<proteinExistence type="predicted"/>
<gene>
    <name evidence="1" type="ordered locus">RPC_1604</name>
</gene>
<dbReference type="AlphaFoldDB" id="Q218M0"/>
<sequence>MRGKFCKVSLPRRFVIDLMRASHRVPFITMKRKLDVGPLAAVRAAALARPGWTAIFAKAFCLVARDEPILRTLFIKWPWAHFYELPQSVGMIAVARCLDGEPCVLMQKISAADEIPLAEVDAQIRHARTAPIAEVPAFRRMMRLTRLPWPLRQLAWAFGLNMGRQHANYAGSYGITSVAAFGPGELYALSPGPFLLSYGQLEPDHSIEVIIRWDHRVTDAAMIVKLFDGLEAALNGAITAELRAGRALAPTAVRAVAK</sequence>
<dbReference type="Gene3D" id="3.30.559.10">
    <property type="entry name" value="Chloramphenicol acetyltransferase-like domain"/>
    <property type="match status" value="1"/>
</dbReference>
<dbReference type="RefSeq" id="WP_011472070.1">
    <property type="nucleotide sequence ID" value="NC_007925.1"/>
</dbReference>
<dbReference type="eggNOG" id="COG0508">
    <property type="taxonomic scope" value="Bacteria"/>
</dbReference>
<evidence type="ECO:0000313" key="1">
    <source>
        <dbReference type="EMBL" id="ABD87166.1"/>
    </source>
</evidence>
<name>Q218M0_RHOPB</name>